<comment type="caution">
    <text evidence="2">The sequence shown here is derived from an EMBL/GenBank/DDBJ whole genome shotgun (WGS) entry which is preliminary data.</text>
</comment>
<name>A0A4V3B2N1_9MICC</name>
<feature type="transmembrane region" description="Helical" evidence="1">
    <location>
        <begin position="60"/>
        <end position="86"/>
    </location>
</feature>
<dbReference type="OrthoDB" id="9992467at2"/>
<feature type="transmembrane region" description="Helical" evidence="1">
    <location>
        <begin position="98"/>
        <end position="116"/>
    </location>
</feature>
<feature type="transmembrane region" description="Helical" evidence="1">
    <location>
        <begin position="160"/>
        <end position="178"/>
    </location>
</feature>
<organism evidence="2 3">
    <name type="scientific">Arthrobacter nitrophenolicus</name>
    <dbReference type="NCBI Taxonomy" id="683150"/>
    <lineage>
        <taxon>Bacteria</taxon>
        <taxon>Bacillati</taxon>
        <taxon>Actinomycetota</taxon>
        <taxon>Actinomycetes</taxon>
        <taxon>Micrococcales</taxon>
        <taxon>Micrococcaceae</taxon>
        <taxon>Arthrobacter</taxon>
    </lineage>
</organism>
<feature type="transmembrane region" description="Helical" evidence="1">
    <location>
        <begin position="128"/>
        <end position="148"/>
    </location>
</feature>
<feature type="transmembrane region" description="Helical" evidence="1">
    <location>
        <begin position="21"/>
        <end position="40"/>
    </location>
</feature>
<reference evidence="2 3" key="1">
    <citation type="submission" date="2019-03" db="EMBL/GenBank/DDBJ databases">
        <title>Genome Sequencing and Assembly of Various Microbes Isolated from Partially Reclaimed Soil and Acid Mine Drainage (AMD) Site.</title>
        <authorList>
            <person name="Steinbock B."/>
            <person name="Bechtold R."/>
            <person name="Sevigny J.L."/>
            <person name="Thomas D."/>
            <person name="Cuthill L.R."/>
            <person name="Aveiro Johannsen E.J."/>
            <person name="Thomas K."/>
            <person name="Ghosh A."/>
        </authorList>
    </citation>
    <scope>NUCLEOTIDE SEQUENCE [LARGE SCALE GENOMIC DNA]</scope>
    <source>
        <strain evidence="2 3">S-A1</strain>
    </source>
</reference>
<protein>
    <recommendedName>
        <fullName evidence="4">DUF998 domain-containing protein</fullName>
    </recommendedName>
</protein>
<gene>
    <name evidence="2" type="ORF">E2R57_00280</name>
</gene>
<evidence type="ECO:0000256" key="1">
    <source>
        <dbReference type="SAM" id="Phobius"/>
    </source>
</evidence>
<keyword evidence="1" id="KW-0812">Transmembrane</keyword>
<dbReference type="Proteomes" id="UP000294621">
    <property type="component" value="Unassembled WGS sequence"/>
</dbReference>
<sequence length="219" mass="23362">METPTNEFIRNPAQVGSGVSWTMTAGGVMWAVFGYYRFLLPHGQDVQWREDLGYSLILNNGLFVLYNLPGVLALLMTSLAAFRYVAAVQPGKRKLGNVSLVLLVIAAVFGLMAAAGQLGQFDALTTGGLSFGVLFLGLALFLAGLAMTERNTSLRRYGPAPAFALILLGITGMLVLLLRPLMFALQLLPLFIGAAVCIAFGVGWIVLAQVPGLKHPAAH</sequence>
<dbReference type="AlphaFoldDB" id="A0A4V3B2N1"/>
<dbReference type="EMBL" id="SMZQ01000001">
    <property type="protein sequence ID" value="TDL41158.1"/>
    <property type="molecule type" value="Genomic_DNA"/>
</dbReference>
<evidence type="ECO:0000313" key="3">
    <source>
        <dbReference type="Proteomes" id="UP000294621"/>
    </source>
</evidence>
<evidence type="ECO:0008006" key="4">
    <source>
        <dbReference type="Google" id="ProtNLM"/>
    </source>
</evidence>
<keyword evidence="1" id="KW-0472">Membrane</keyword>
<evidence type="ECO:0000313" key="2">
    <source>
        <dbReference type="EMBL" id="TDL41158.1"/>
    </source>
</evidence>
<proteinExistence type="predicted"/>
<feature type="transmembrane region" description="Helical" evidence="1">
    <location>
        <begin position="184"/>
        <end position="207"/>
    </location>
</feature>
<keyword evidence="1" id="KW-1133">Transmembrane helix</keyword>
<accession>A0A4V3B2N1</accession>